<sequence>MFDNYFGGKVSSRAVMQDKIRNLQTTGSVIQETIQAVESVTPAELISGREEIARERKWQVVASGKSAPFLGDAFVISSEQNT</sequence>
<dbReference type="EMBL" id="WTFN01000024">
    <property type="protein sequence ID" value="MWK56684.1"/>
    <property type="molecule type" value="Genomic_DNA"/>
</dbReference>
<accession>A0A7X3H7T7</accession>
<dbReference type="Proteomes" id="UP000461288">
    <property type="component" value="Unassembled WGS sequence"/>
</dbReference>
<protein>
    <submittedName>
        <fullName evidence="2">Uncharacterized protein</fullName>
    </submittedName>
</protein>
<organism evidence="2 3">
    <name type="scientific">Metapseudomonas otitidis</name>
    <dbReference type="NCBI Taxonomy" id="319939"/>
    <lineage>
        <taxon>Bacteria</taxon>
        <taxon>Pseudomonadati</taxon>
        <taxon>Pseudomonadota</taxon>
        <taxon>Gammaproteobacteria</taxon>
        <taxon>Pseudomonadales</taxon>
        <taxon>Pseudomonadaceae</taxon>
        <taxon>Metapseudomonas</taxon>
    </lineage>
</organism>
<dbReference type="RefSeq" id="WP_160480894.1">
    <property type="nucleotide sequence ID" value="NZ_WTFN01000024.1"/>
</dbReference>
<reference evidence="2 3" key="1">
    <citation type="submission" date="2019-12" db="EMBL/GenBank/DDBJ databases">
        <title>Draft genome sequence of Pseudomonas otitidis recovered from a chicken carcass.</title>
        <authorList>
            <person name="Vieira T.R."/>
            <person name="Oliviera E.F.C."/>
            <person name="Silva N.M.V."/>
            <person name="Sambrano G.E."/>
            <person name="Cibulski S.P."/>
            <person name="Cardoso M.R.I."/>
        </authorList>
    </citation>
    <scope>NUCLEOTIDE SEQUENCE [LARGE SCALE GENOMIC DNA]</scope>
    <source>
        <strain evidence="2 3">25_K</strain>
    </source>
</reference>
<dbReference type="AlphaFoldDB" id="A0A7X3H7T7"/>
<name>A0A7X3H7T7_9GAMM</name>
<evidence type="ECO:0000313" key="2">
    <source>
        <dbReference type="EMBL" id="MWK56695.1"/>
    </source>
</evidence>
<proteinExistence type="predicted"/>
<comment type="caution">
    <text evidence="2">The sequence shown here is derived from an EMBL/GenBank/DDBJ whole genome shotgun (WGS) entry which is preliminary data.</text>
</comment>
<evidence type="ECO:0000313" key="3">
    <source>
        <dbReference type="Proteomes" id="UP000461288"/>
    </source>
</evidence>
<evidence type="ECO:0000313" key="1">
    <source>
        <dbReference type="EMBL" id="MWK56684.1"/>
    </source>
</evidence>
<dbReference type="EMBL" id="WTFN01000024">
    <property type="protein sequence ID" value="MWK56695.1"/>
    <property type="molecule type" value="Genomic_DNA"/>
</dbReference>
<gene>
    <name evidence="1" type="ORF">GO594_11915</name>
    <name evidence="2" type="ORF">GO594_11970</name>
</gene>